<reference evidence="1 2" key="1">
    <citation type="journal article" date="2018" name="Mol. Plant">
        <title>The genome of Artemisia annua provides insight into the evolution of Asteraceae family and artemisinin biosynthesis.</title>
        <authorList>
            <person name="Shen Q."/>
            <person name="Zhang L."/>
            <person name="Liao Z."/>
            <person name="Wang S."/>
            <person name="Yan T."/>
            <person name="Shi P."/>
            <person name="Liu M."/>
            <person name="Fu X."/>
            <person name="Pan Q."/>
            <person name="Wang Y."/>
            <person name="Lv Z."/>
            <person name="Lu X."/>
            <person name="Zhang F."/>
            <person name="Jiang W."/>
            <person name="Ma Y."/>
            <person name="Chen M."/>
            <person name="Hao X."/>
            <person name="Li L."/>
            <person name="Tang Y."/>
            <person name="Lv G."/>
            <person name="Zhou Y."/>
            <person name="Sun X."/>
            <person name="Brodelius P.E."/>
            <person name="Rose J.K.C."/>
            <person name="Tang K."/>
        </authorList>
    </citation>
    <scope>NUCLEOTIDE SEQUENCE [LARGE SCALE GENOMIC DNA]</scope>
    <source>
        <strain evidence="2">cv. Huhao1</strain>
        <tissue evidence="1">Leaf</tissue>
    </source>
</reference>
<organism evidence="1 2">
    <name type="scientific">Artemisia annua</name>
    <name type="common">Sweet wormwood</name>
    <dbReference type="NCBI Taxonomy" id="35608"/>
    <lineage>
        <taxon>Eukaryota</taxon>
        <taxon>Viridiplantae</taxon>
        <taxon>Streptophyta</taxon>
        <taxon>Embryophyta</taxon>
        <taxon>Tracheophyta</taxon>
        <taxon>Spermatophyta</taxon>
        <taxon>Magnoliopsida</taxon>
        <taxon>eudicotyledons</taxon>
        <taxon>Gunneridae</taxon>
        <taxon>Pentapetalae</taxon>
        <taxon>asterids</taxon>
        <taxon>campanulids</taxon>
        <taxon>Asterales</taxon>
        <taxon>Asteraceae</taxon>
        <taxon>Asteroideae</taxon>
        <taxon>Anthemideae</taxon>
        <taxon>Artemisiinae</taxon>
        <taxon>Artemisia</taxon>
    </lineage>
</organism>
<comment type="caution">
    <text evidence="1">The sequence shown here is derived from an EMBL/GenBank/DDBJ whole genome shotgun (WGS) entry which is preliminary data.</text>
</comment>
<evidence type="ECO:0000313" key="2">
    <source>
        <dbReference type="Proteomes" id="UP000245207"/>
    </source>
</evidence>
<evidence type="ECO:0000313" key="1">
    <source>
        <dbReference type="EMBL" id="PWA42068.1"/>
    </source>
</evidence>
<sequence length="68" mass="7780">MAQVDSSVGDKTGINHQLEKKLDWRIPSAASISFRLAEDISIYGLIRDASFFEWQEKNMHTLLVPKFV</sequence>
<dbReference type="STRING" id="35608.A0A2U1KZA9"/>
<dbReference type="Proteomes" id="UP000245207">
    <property type="component" value="Unassembled WGS sequence"/>
</dbReference>
<accession>A0A2U1KZA9</accession>
<gene>
    <name evidence="1" type="ORF">CTI12_AA548620</name>
</gene>
<dbReference type="EMBL" id="PKPP01012645">
    <property type="protein sequence ID" value="PWA42068.1"/>
    <property type="molecule type" value="Genomic_DNA"/>
</dbReference>
<keyword evidence="2" id="KW-1185">Reference proteome</keyword>
<protein>
    <submittedName>
        <fullName evidence="1">3-dehydroquinate synthase, chloroplastic</fullName>
    </submittedName>
</protein>
<dbReference type="AlphaFoldDB" id="A0A2U1KZA9"/>
<name>A0A2U1KZA9_ARTAN</name>
<dbReference type="OrthoDB" id="197068at2759"/>
<proteinExistence type="predicted"/>